<comment type="caution">
    <text evidence="3">The sequence shown here is derived from an EMBL/GenBank/DDBJ whole genome shotgun (WGS) entry which is preliminary data.</text>
</comment>
<dbReference type="InterPro" id="IPR015797">
    <property type="entry name" value="NUDIX_hydrolase-like_dom_sf"/>
</dbReference>
<feature type="region of interest" description="Disordered" evidence="1">
    <location>
        <begin position="31"/>
        <end position="69"/>
    </location>
</feature>
<reference evidence="3 4" key="1">
    <citation type="submission" date="2019-10" db="EMBL/GenBank/DDBJ databases">
        <title>Whole genome shotgun sequence of Streptomyces angustmyceticus NBRC 3934.</title>
        <authorList>
            <person name="Hosoyama A."/>
            <person name="Ichikawa N."/>
            <person name="Kimura A."/>
            <person name="Kitahashi Y."/>
            <person name="Komaki H."/>
            <person name="Uohara A."/>
        </authorList>
    </citation>
    <scope>NUCLEOTIDE SEQUENCE [LARGE SCALE GENOMIC DNA]</scope>
    <source>
        <strain evidence="3 4">NBRC 3934</strain>
    </source>
</reference>
<sequence>MNGNRIHPLDDPPHDMLTQEPRERLDLRQFRHNASVPRKRGGHRSRLGGGGVRGTVAATAAGGSGNGRGTAAAVVTDANRVLLVRRKPDDFMGGLWEVPSGHVDAGESWAALAGDLPGVTDGVREVLACV</sequence>
<evidence type="ECO:0000313" key="3">
    <source>
        <dbReference type="EMBL" id="GES34138.1"/>
    </source>
</evidence>
<dbReference type="Gene3D" id="3.90.79.10">
    <property type="entry name" value="Nucleoside Triphosphate Pyrophosphohydrolase"/>
    <property type="match status" value="1"/>
</dbReference>
<feature type="domain" description="Nudix hydrolase" evidence="2">
    <location>
        <begin position="70"/>
        <end position="111"/>
    </location>
</feature>
<dbReference type="SUPFAM" id="SSF55811">
    <property type="entry name" value="Nudix"/>
    <property type="match status" value="1"/>
</dbReference>
<proteinExistence type="predicted"/>
<dbReference type="EMBL" id="BLAG01000025">
    <property type="protein sequence ID" value="GES34138.1"/>
    <property type="molecule type" value="Genomic_DNA"/>
</dbReference>
<gene>
    <name evidence="3" type="ORF">San01_66260</name>
</gene>
<keyword evidence="4" id="KW-1185">Reference proteome</keyword>
<feature type="compositionally biased region" description="Basic residues" evidence="1">
    <location>
        <begin position="37"/>
        <end position="46"/>
    </location>
</feature>
<organism evidence="3 4">
    <name type="scientific">Streptomyces angustmyceticus</name>
    <dbReference type="NCBI Taxonomy" id="285578"/>
    <lineage>
        <taxon>Bacteria</taxon>
        <taxon>Bacillati</taxon>
        <taxon>Actinomycetota</taxon>
        <taxon>Actinomycetes</taxon>
        <taxon>Kitasatosporales</taxon>
        <taxon>Streptomycetaceae</taxon>
        <taxon>Streptomyces</taxon>
    </lineage>
</organism>
<evidence type="ECO:0000313" key="4">
    <source>
        <dbReference type="Proteomes" id="UP000325598"/>
    </source>
</evidence>
<dbReference type="InterPro" id="IPR000086">
    <property type="entry name" value="NUDIX_hydrolase_dom"/>
</dbReference>
<dbReference type="AlphaFoldDB" id="A0A5J4LV31"/>
<dbReference type="Pfam" id="PF00293">
    <property type="entry name" value="NUDIX"/>
    <property type="match status" value="1"/>
</dbReference>
<protein>
    <recommendedName>
        <fullName evidence="2">Nudix hydrolase domain-containing protein</fullName>
    </recommendedName>
</protein>
<evidence type="ECO:0000259" key="2">
    <source>
        <dbReference type="Pfam" id="PF00293"/>
    </source>
</evidence>
<evidence type="ECO:0000256" key="1">
    <source>
        <dbReference type="SAM" id="MobiDB-lite"/>
    </source>
</evidence>
<name>A0A5J4LV31_9ACTN</name>
<accession>A0A5J4LV31</accession>
<dbReference type="Proteomes" id="UP000325598">
    <property type="component" value="Unassembled WGS sequence"/>
</dbReference>